<gene>
    <name evidence="6" type="ORF">C7999DRAFT_18451</name>
</gene>
<evidence type="ECO:0000259" key="5">
    <source>
        <dbReference type="Pfam" id="PF06094"/>
    </source>
</evidence>
<dbReference type="InterPro" id="IPR009288">
    <property type="entry name" value="AIG2-like_dom"/>
</dbReference>
<feature type="compositionally biased region" description="Low complexity" evidence="4">
    <location>
        <begin position="39"/>
        <end position="51"/>
    </location>
</feature>
<feature type="region of interest" description="Disordered" evidence="4">
    <location>
        <begin position="1"/>
        <end position="24"/>
    </location>
</feature>
<proteinExistence type="inferred from homology"/>
<feature type="domain" description="Gamma-glutamylcyclotransferase AIG2-like" evidence="5">
    <location>
        <begin position="110"/>
        <end position="222"/>
    </location>
</feature>
<accession>A0AAN7CKW6</accession>
<dbReference type="Proteomes" id="UP001303647">
    <property type="component" value="Unassembled WGS sequence"/>
</dbReference>
<dbReference type="InterPro" id="IPR045038">
    <property type="entry name" value="AIG2-like"/>
</dbReference>
<organism evidence="6 7">
    <name type="scientific">Corynascus novoguineensis</name>
    <dbReference type="NCBI Taxonomy" id="1126955"/>
    <lineage>
        <taxon>Eukaryota</taxon>
        <taxon>Fungi</taxon>
        <taxon>Dikarya</taxon>
        <taxon>Ascomycota</taxon>
        <taxon>Pezizomycotina</taxon>
        <taxon>Sordariomycetes</taxon>
        <taxon>Sordariomycetidae</taxon>
        <taxon>Sordariales</taxon>
        <taxon>Chaetomiaceae</taxon>
        <taxon>Corynascus</taxon>
    </lineage>
</organism>
<comment type="caution">
    <text evidence="6">The sequence shown here is derived from an EMBL/GenBank/DDBJ whole genome shotgun (WGS) entry which is preliminary data.</text>
</comment>
<reference evidence="6" key="1">
    <citation type="journal article" date="2023" name="Mol. Phylogenet. Evol.">
        <title>Genome-scale phylogeny and comparative genomics of the fungal order Sordariales.</title>
        <authorList>
            <person name="Hensen N."/>
            <person name="Bonometti L."/>
            <person name="Westerberg I."/>
            <person name="Brannstrom I.O."/>
            <person name="Guillou S."/>
            <person name="Cros-Aarteil S."/>
            <person name="Calhoun S."/>
            <person name="Haridas S."/>
            <person name="Kuo A."/>
            <person name="Mondo S."/>
            <person name="Pangilinan J."/>
            <person name="Riley R."/>
            <person name="LaButti K."/>
            <person name="Andreopoulos B."/>
            <person name="Lipzen A."/>
            <person name="Chen C."/>
            <person name="Yan M."/>
            <person name="Daum C."/>
            <person name="Ng V."/>
            <person name="Clum A."/>
            <person name="Steindorff A."/>
            <person name="Ohm R.A."/>
            <person name="Martin F."/>
            <person name="Silar P."/>
            <person name="Natvig D.O."/>
            <person name="Lalanne C."/>
            <person name="Gautier V."/>
            <person name="Ament-Velasquez S.L."/>
            <person name="Kruys A."/>
            <person name="Hutchinson M.I."/>
            <person name="Powell A.J."/>
            <person name="Barry K."/>
            <person name="Miller A.N."/>
            <person name="Grigoriev I.V."/>
            <person name="Debuchy R."/>
            <person name="Gladieux P."/>
            <person name="Hiltunen Thoren M."/>
            <person name="Johannesson H."/>
        </authorList>
    </citation>
    <scope>NUCLEOTIDE SEQUENCE</scope>
    <source>
        <strain evidence="6">CBS 359.72</strain>
    </source>
</reference>
<keyword evidence="2" id="KW-0808">Transferase</keyword>
<evidence type="ECO:0000256" key="1">
    <source>
        <dbReference type="ARBA" id="ARBA00008861"/>
    </source>
</evidence>
<evidence type="ECO:0000313" key="6">
    <source>
        <dbReference type="EMBL" id="KAK4243162.1"/>
    </source>
</evidence>
<feature type="region of interest" description="Disordered" evidence="4">
    <location>
        <begin position="37"/>
        <end position="93"/>
    </location>
</feature>
<protein>
    <recommendedName>
        <fullName evidence="3">Putative gamma-glutamylcyclotransferase</fullName>
    </recommendedName>
</protein>
<dbReference type="PANTHER" id="PTHR31544">
    <property type="entry name" value="AIG2-LIKE PROTEIN D"/>
    <property type="match status" value="1"/>
</dbReference>
<sequence>MTDSDRSSGNPTHDASTHPEGKFPILRFSISGRDCTLTAPPGAEAASAAAGHRQWTERQQRLEDKRRLVEGMNSGQIPVYSEPELPTTPDMPTPPDYDDDKQDDFEPCTFFFYGSLMDPQVLTAVAKLDDQPDLQDAWVEGFEMKLWGGVYPVLLPTKNNDDDSGASHRIKGKAWRATTMDQCLRLQRYETLAYEAADCHLHHSGDGEPTKGLVFVWAGDPGSGELVEGGFDLEHWQKTYKPSRFPV</sequence>
<dbReference type="InterPro" id="IPR013024">
    <property type="entry name" value="GGCT-like"/>
</dbReference>
<name>A0AAN7CKW6_9PEZI</name>
<dbReference type="InterPro" id="IPR036568">
    <property type="entry name" value="GGCT-like_sf"/>
</dbReference>
<feature type="compositionally biased region" description="Basic and acidic residues" evidence="4">
    <location>
        <begin position="54"/>
        <end position="69"/>
    </location>
</feature>
<dbReference type="GO" id="GO:0016740">
    <property type="term" value="F:transferase activity"/>
    <property type="evidence" value="ECO:0007669"/>
    <property type="project" value="UniProtKB-KW"/>
</dbReference>
<evidence type="ECO:0000256" key="2">
    <source>
        <dbReference type="ARBA" id="ARBA00022679"/>
    </source>
</evidence>
<dbReference type="AlphaFoldDB" id="A0AAN7CKW6"/>
<dbReference type="Pfam" id="PF06094">
    <property type="entry name" value="GGACT"/>
    <property type="match status" value="1"/>
</dbReference>
<evidence type="ECO:0000256" key="3">
    <source>
        <dbReference type="ARBA" id="ARBA00030602"/>
    </source>
</evidence>
<keyword evidence="7" id="KW-1185">Reference proteome</keyword>
<evidence type="ECO:0000256" key="4">
    <source>
        <dbReference type="SAM" id="MobiDB-lite"/>
    </source>
</evidence>
<dbReference type="EMBL" id="MU857861">
    <property type="protein sequence ID" value="KAK4243162.1"/>
    <property type="molecule type" value="Genomic_DNA"/>
</dbReference>
<dbReference type="Gene3D" id="3.10.490.10">
    <property type="entry name" value="Gamma-glutamyl cyclotransferase-like"/>
    <property type="match status" value="1"/>
</dbReference>
<evidence type="ECO:0000313" key="7">
    <source>
        <dbReference type="Proteomes" id="UP001303647"/>
    </source>
</evidence>
<dbReference type="PANTHER" id="PTHR31544:SF4">
    <property type="entry name" value="GAMMA-GLUTAMYLCYCLOTRANSFERASE-RELATED"/>
    <property type="match status" value="1"/>
</dbReference>
<reference evidence="6" key="2">
    <citation type="submission" date="2023-05" db="EMBL/GenBank/DDBJ databases">
        <authorList>
            <consortium name="Lawrence Berkeley National Laboratory"/>
            <person name="Steindorff A."/>
            <person name="Hensen N."/>
            <person name="Bonometti L."/>
            <person name="Westerberg I."/>
            <person name="Brannstrom I.O."/>
            <person name="Guillou S."/>
            <person name="Cros-Aarteil S."/>
            <person name="Calhoun S."/>
            <person name="Haridas S."/>
            <person name="Kuo A."/>
            <person name="Mondo S."/>
            <person name="Pangilinan J."/>
            <person name="Riley R."/>
            <person name="Labutti K."/>
            <person name="Andreopoulos B."/>
            <person name="Lipzen A."/>
            <person name="Chen C."/>
            <person name="Yanf M."/>
            <person name="Daum C."/>
            <person name="Ng V."/>
            <person name="Clum A."/>
            <person name="Ohm R."/>
            <person name="Martin F."/>
            <person name="Silar P."/>
            <person name="Natvig D."/>
            <person name="Lalanne C."/>
            <person name="Gautier V."/>
            <person name="Ament-Velasquez S.L."/>
            <person name="Kruys A."/>
            <person name="Hutchinson M.I."/>
            <person name="Powell A.J."/>
            <person name="Barry K."/>
            <person name="Miller A.N."/>
            <person name="Grigoriev I.V."/>
            <person name="Debuchy R."/>
            <person name="Gladieux P."/>
            <person name="Thoren M.H."/>
            <person name="Johannesson H."/>
        </authorList>
    </citation>
    <scope>NUCLEOTIDE SEQUENCE</scope>
    <source>
        <strain evidence="6">CBS 359.72</strain>
    </source>
</reference>
<comment type="similarity">
    <text evidence="1">Belongs to the gamma-glutamylcyclotransferase family.</text>
</comment>
<dbReference type="CDD" id="cd06661">
    <property type="entry name" value="GGCT_like"/>
    <property type="match status" value="1"/>
</dbReference>
<dbReference type="SUPFAM" id="SSF110857">
    <property type="entry name" value="Gamma-glutamyl cyclotransferase-like"/>
    <property type="match status" value="1"/>
</dbReference>